<name>A0ACB8RC04_9AGAM</name>
<dbReference type="Proteomes" id="UP000814033">
    <property type="component" value="Unassembled WGS sequence"/>
</dbReference>
<proteinExistence type="predicted"/>
<comment type="caution">
    <text evidence="1">The sequence shown here is derived from an EMBL/GenBank/DDBJ whole genome shotgun (WGS) entry which is preliminary data.</text>
</comment>
<organism evidence="1 2">
    <name type="scientific">Auriscalpium vulgare</name>
    <dbReference type="NCBI Taxonomy" id="40419"/>
    <lineage>
        <taxon>Eukaryota</taxon>
        <taxon>Fungi</taxon>
        <taxon>Dikarya</taxon>
        <taxon>Basidiomycota</taxon>
        <taxon>Agaricomycotina</taxon>
        <taxon>Agaricomycetes</taxon>
        <taxon>Russulales</taxon>
        <taxon>Auriscalpiaceae</taxon>
        <taxon>Auriscalpium</taxon>
    </lineage>
</organism>
<gene>
    <name evidence="1" type="ORF">FA95DRAFT_1576241</name>
</gene>
<evidence type="ECO:0000313" key="2">
    <source>
        <dbReference type="Proteomes" id="UP000814033"/>
    </source>
</evidence>
<keyword evidence="2" id="KW-1185">Reference proteome</keyword>
<reference evidence="1" key="1">
    <citation type="submission" date="2021-02" db="EMBL/GenBank/DDBJ databases">
        <authorList>
            <consortium name="DOE Joint Genome Institute"/>
            <person name="Ahrendt S."/>
            <person name="Looney B.P."/>
            <person name="Miyauchi S."/>
            <person name="Morin E."/>
            <person name="Drula E."/>
            <person name="Courty P.E."/>
            <person name="Chicoki N."/>
            <person name="Fauchery L."/>
            <person name="Kohler A."/>
            <person name="Kuo A."/>
            <person name="Labutti K."/>
            <person name="Pangilinan J."/>
            <person name="Lipzen A."/>
            <person name="Riley R."/>
            <person name="Andreopoulos W."/>
            <person name="He G."/>
            <person name="Johnson J."/>
            <person name="Barry K.W."/>
            <person name="Grigoriev I.V."/>
            <person name="Nagy L."/>
            <person name="Hibbett D."/>
            <person name="Henrissat B."/>
            <person name="Matheny P.B."/>
            <person name="Labbe J."/>
            <person name="Martin F."/>
        </authorList>
    </citation>
    <scope>NUCLEOTIDE SEQUENCE</scope>
    <source>
        <strain evidence="1">FP105234-sp</strain>
    </source>
</reference>
<dbReference type="EMBL" id="MU276111">
    <property type="protein sequence ID" value="KAI0041644.1"/>
    <property type="molecule type" value="Genomic_DNA"/>
</dbReference>
<protein>
    <submittedName>
        <fullName evidence="1">Uncharacterized protein</fullName>
    </submittedName>
</protein>
<evidence type="ECO:0000313" key="1">
    <source>
        <dbReference type="EMBL" id="KAI0041644.1"/>
    </source>
</evidence>
<sequence length="1056" mass="116125">MSLSGVKLPSSLLQRVCTLLAAALAEGNPDLFNMVEAYKSTIRWPSEGQDFLFVRHALDTSNKVGADTIRLSFEIGDTRGHWPDTKVWVEEVMPTDLRGQTPGIIRALIKGLTEVASKGDYFLMVQIPIETGPIYGAGIGATCKSRTPVYGCHLGRARVKRRERTPCSINQIRWSTARLPQLMSPKSDTPGAPFRARPKALKKAGRRDPYRNIRAAPLTPAPAPSMSARPDGPTSTPIDIAILPIANMFLNMGPAGQRIGTEAWGRKFVQLWHQLSPANQRHAAAQSYLLCARRAYELNQTQEMVEWGRGILMPDYVSFQLIRRVVDRLDTPAVSPAVPSFLGHVGNPNFVYQTDGETGARELLDVIRSAQQSVQGVPNLVHRLGLNAMQAETLTFLRQTHARKASEAFVLEAVRGFADALAKDGVTLAQTYGVQTGDIIAGVFGSAAQEASRLMVETKCMDAGRATYQSHNTSSGALHSAMAKAISSWGPAPLGDIRGGGRYLGEIFGGDIRGRYSGEIFGGDIRGRYSGEIFGDCQPPPAPDVPTGTTVDASWFKIVSDKTSPPPHYNVAYHGTIGPDSRVCSPGDIWVKSAGSKGVWVSQGQGVWMPWELVHGKRDTLRHLRCAHGSGDVEHPLAIRADTYLSYSSPKGWTYVKKGTLYSNSVKLTRLYHSTCNPVEQTIMPTTEFVIDMWLVDRRNKDNGIGSNVPKKRMRGETLPPAHTSQSVRSVLTSEQLGRLSPVNWPTSPTDTLAFDYANDWCIGPGRGQWPSDAQHIIWPDKCKTVLPFMGKVVSSAVDIDMDAVMKMAKAPLATDVDSPVVIVDWEITSRAPIEAIVRSALARNQTVVVNNAFGDQGTAHELIFDESTIASLVGSDRVKLEVHCMRKRLLEPNDNPTVQLTLGEFWHKIRDPNECVNLLDLPRSYGPRPTFLGDVQDDLWAWNVTRRVGFAEPGLQFAAAARKKKNVTALVEAWVRRSEDPVPDDIGPVMRAADDYEGWHIVSSAGVYTRTHHDSNGLATWAAPRCGMKFWGVVTIRNRIAYSKEDQIIHLYDYS</sequence>
<reference evidence="1" key="2">
    <citation type="journal article" date="2022" name="New Phytol.">
        <title>Evolutionary transition to the ectomycorrhizal habit in the genomes of a hyperdiverse lineage of mushroom-forming fungi.</title>
        <authorList>
            <person name="Looney B."/>
            <person name="Miyauchi S."/>
            <person name="Morin E."/>
            <person name="Drula E."/>
            <person name="Courty P.E."/>
            <person name="Kohler A."/>
            <person name="Kuo A."/>
            <person name="LaButti K."/>
            <person name="Pangilinan J."/>
            <person name="Lipzen A."/>
            <person name="Riley R."/>
            <person name="Andreopoulos W."/>
            <person name="He G."/>
            <person name="Johnson J."/>
            <person name="Nolan M."/>
            <person name="Tritt A."/>
            <person name="Barry K.W."/>
            <person name="Grigoriev I.V."/>
            <person name="Nagy L.G."/>
            <person name="Hibbett D."/>
            <person name="Henrissat B."/>
            <person name="Matheny P.B."/>
            <person name="Labbe J."/>
            <person name="Martin F.M."/>
        </authorList>
    </citation>
    <scope>NUCLEOTIDE SEQUENCE</scope>
    <source>
        <strain evidence="1">FP105234-sp</strain>
    </source>
</reference>
<accession>A0ACB8RC04</accession>